<dbReference type="Gene3D" id="1.50.10.10">
    <property type="match status" value="1"/>
</dbReference>
<dbReference type="SUPFAM" id="SSF48208">
    <property type="entry name" value="Six-hairpin glycosidases"/>
    <property type="match status" value="1"/>
</dbReference>
<evidence type="ECO:0000313" key="5">
    <source>
        <dbReference type="Proteomes" id="UP001612812"/>
    </source>
</evidence>
<dbReference type="Pfam" id="PF22422">
    <property type="entry name" value="MGH1-like_GH"/>
    <property type="match status" value="1"/>
</dbReference>
<feature type="domain" description="Mannosylglycerate hydrolase MGH1-like glycoside hydrolase" evidence="3">
    <location>
        <begin position="388"/>
        <end position="622"/>
    </location>
</feature>
<dbReference type="InterPro" id="IPR054491">
    <property type="entry name" value="MGH1-like_GH"/>
</dbReference>
<sequence length="718" mass="79352">MATARPTPVDPMPHVREDAGPQGEARAIPPELGPDAIAVVRGSAFMYSNPVGDVPSGSIGGLVHQDTRLVSRWELRLNGRPLLALRSTPMAYDLAQFVLSNAATSADLPADAVAVRRVRHLGDALTERIEVQSYRTEPVRLELRLAVENDFADLFEIKSEVADRSPWIRRGAAADGTELSLTYARDGFHAVTRLCVDPPAQRIDGTELIWELELGALQEWRLDLRVPLAPDREPGDAARADVDDLLHGRTTDPIREWLATGVRLTSDNDNLQRAVNRSLTDLGALRLDIEVCGEQVILPAAGAPWFLSLFGRDTLISAYQTISGGPHLARGTLLALARAQGRRCHDFTDEEPGKILHEVRRGELTRQGRKPYSPYYGTADATQLWLVLLSEYWRWTGDDDLVRGLRPNAMAALDWIDRYGDRDGDGYVEYATRSAAGLGNQCWRDSPDGVRFADGRIPVLPLATSDIQGYTYDAKMRLAELADGPLDDHALARRLRADAGRLYERFNRDFWIDERGGYYAVALDGDKQRVDSLTSTLGHLLWSGIVPPERADRVVAQLFSPAMFSGWGIRTLSRDDVAYNPLGYHLGTVWPHDNAIAVLGLTRYGYRAEANRLSLALLDAAAEFDHRLPEALGGFYRHRTRVAVPYPTACSPQAWATTVPATLVRSMLGADVVDGRLVVDPDVPPEIGGIRVDRVLAHGRRWTVEARGRQARVRHAPG</sequence>
<evidence type="ECO:0000259" key="2">
    <source>
        <dbReference type="Pfam" id="PF14742"/>
    </source>
</evidence>
<dbReference type="RefSeq" id="WP_396770194.1">
    <property type="nucleotide sequence ID" value="NZ_JBITLA010000008.1"/>
</dbReference>
<dbReference type="Pfam" id="PF14742">
    <property type="entry name" value="GDE_N_bis"/>
    <property type="match status" value="1"/>
</dbReference>
<dbReference type="InterPro" id="IPR032856">
    <property type="entry name" value="GDE_N_bis"/>
</dbReference>
<evidence type="ECO:0000313" key="4">
    <source>
        <dbReference type="EMBL" id="MFI7264206.1"/>
    </source>
</evidence>
<reference evidence="4 5" key="1">
    <citation type="submission" date="2024-10" db="EMBL/GenBank/DDBJ databases">
        <title>The Natural Products Discovery Center: Release of the First 8490 Sequenced Strains for Exploring Actinobacteria Biosynthetic Diversity.</title>
        <authorList>
            <person name="Kalkreuter E."/>
            <person name="Kautsar S.A."/>
            <person name="Yang D."/>
            <person name="Bader C.D."/>
            <person name="Teijaro C.N."/>
            <person name="Fluegel L."/>
            <person name="Davis C.M."/>
            <person name="Simpson J.R."/>
            <person name="Lauterbach L."/>
            <person name="Steele A.D."/>
            <person name="Gui C."/>
            <person name="Meng S."/>
            <person name="Li G."/>
            <person name="Viehrig K."/>
            <person name="Ye F."/>
            <person name="Su P."/>
            <person name="Kiefer A.F."/>
            <person name="Nichols A."/>
            <person name="Cepeda A.J."/>
            <person name="Yan W."/>
            <person name="Fan B."/>
            <person name="Jiang Y."/>
            <person name="Adhikari A."/>
            <person name="Zheng C.-J."/>
            <person name="Schuster L."/>
            <person name="Cowan T.M."/>
            <person name="Smanski M.J."/>
            <person name="Chevrette M.G."/>
            <person name="De Carvalho L.P.S."/>
            <person name="Shen B."/>
        </authorList>
    </citation>
    <scope>NUCLEOTIDE SEQUENCE [LARGE SCALE GENOMIC DNA]</scope>
    <source>
        <strain evidence="4 5">NPDC049845</strain>
    </source>
</reference>
<gene>
    <name evidence="4" type="ORF">ACIBP4_18150</name>
</gene>
<proteinExistence type="predicted"/>
<accession>A0ABW7ZMZ7</accession>
<comment type="caution">
    <text evidence="4">The sequence shown here is derived from an EMBL/GenBank/DDBJ whole genome shotgun (WGS) entry which is preliminary data.</text>
</comment>
<dbReference type="InterPro" id="IPR008928">
    <property type="entry name" value="6-hairpin_glycosidase_sf"/>
</dbReference>
<keyword evidence="5" id="KW-1185">Reference proteome</keyword>
<dbReference type="EMBL" id="JBITLE010000006">
    <property type="protein sequence ID" value="MFI7264206.1"/>
    <property type="molecule type" value="Genomic_DNA"/>
</dbReference>
<name>A0ABW7ZMZ7_9ACTN</name>
<evidence type="ECO:0000256" key="1">
    <source>
        <dbReference type="SAM" id="MobiDB-lite"/>
    </source>
</evidence>
<dbReference type="Proteomes" id="UP001612812">
    <property type="component" value="Unassembled WGS sequence"/>
</dbReference>
<protein>
    <submittedName>
        <fullName evidence="4">Glycogen debranching N-terminal domain-containing protein</fullName>
    </submittedName>
</protein>
<feature type="region of interest" description="Disordered" evidence="1">
    <location>
        <begin position="1"/>
        <end position="31"/>
    </location>
</feature>
<feature type="domain" description="Putative glycogen debranching enzyme N-terminal" evidence="2">
    <location>
        <begin position="40"/>
        <end position="225"/>
    </location>
</feature>
<dbReference type="InterPro" id="IPR012341">
    <property type="entry name" value="6hp_glycosidase-like_sf"/>
</dbReference>
<evidence type="ECO:0000259" key="3">
    <source>
        <dbReference type="Pfam" id="PF22422"/>
    </source>
</evidence>
<organism evidence="4 5">
    <name type="scientific">Micromonospora maritima</name>
    <dbReference type="NCBI Taxonomy" id="986711"/>
    <lineage>
        <taxon>Bacteria</taxon>
        <taxon>Bacillati</taxon>
        <taxon>Actinomycetota</taxon>
        <taxon>Actinomycetes</taxon>
        <taxon>Micromonosporales</taxon>
        <taxon>Micromonosporaceae</taxon>
        <taxon>Micromonospora</taxon>
    </lineage>
</organism>